<sequence length="59" mass="6898">FRQTEPFKGGVKSVKVKTGTTETKKPDKEEPAPKYEPTESDKRKIKNYRNELLNILIKY</sequence>
<comment type="caution">
    <text evidence="1">The sequence shown here is derived from an EMBL/GenBank/DDBJ whole genome shotgun (WGS) entry which is preliminary data.</text>
</comment>
<accession>A0ACA9RJN9</accession>
<dbReference type="EMBL" id="CAJVPW010073880">
    <property type="protein sequence ID" value="CAG8795699.1"/>
    <property type="molecule type" value="Genomic_DNA"/>
</dbReference>
<evidence type="ECO:0000313" key="2">
    <source>
        <dbReference type="Proteomes" id="UP000789366"/>
    </source>
</evidence>
<reference evidence="1" key="1">
    <citation type="submission" date="2021-06" db="EMBL/GenBank/DDBJ databases">
        <authorList>
            <person name="Kallberg Y."/>
            <person name="Tangrot J."/>
            <person name="Rosling A."/>
        </authorList>
    </citation>
    <scope>NUCLEOTIDE SEQUENCE</scope>
    <source>
        <strain evidence="1">28 12/20/2015</strain>
    </source>
</reference>
<proteinExistence type="predicted"/>
<feature type="non-terminal residue" evidence="1">
    <location>
        <position position="1"/>
    </location>
</feature>
<protein>
    <submittedName>
        <fullName evidence="1">4534_t:CDS:1</fullName>
    </submittedName>
</protein>
<organism evidence="1 2">
    <name type="scientific">Cetraspora pellucida</name>
    <dbReference type="NCBI Taxonomy" id="1433469"/>
    <lineage>
        <taxon>Eukaryota</taxon>
        <taxon>Fungi</taxon>
        <taxon>Fungi incertae sedis</taxon>
        <taxon>Mucoromycota</taxon>
        <taxon>Glomeromycotina</taxon>
        <taxon>Glomeromycetes</taxon>
        <taxon>Diversisporales</taxon>
        <taxon>Gigasporaceae</taxon>
        <taxon>Cetraspora</taxon>
    </lineage>
</organism>
<dbReference type="Proteomes" id="UP000789366">
    <property type="component" value="Unassembled WGS sequence"/>
</dbReference>
<gene>
    <name evidence="1" type="ORF">SPELUC_LOCUS17606</name>
</gene>
<evidence type="ECO:0000313" key="1">
    <source>
        <dbReference type="EMBL" id="CAG8795699.1"/>
    </source>
</evidence>
<keyword evidence="2" id="KW-1185">Reference proteome</keyword>
<feature type="non-terminal residue" evidence="1">
    <location>
        <position position="59"/>
    </location>
</feature>
<name>A0ACA9RJN9_9GLOM</name>